<protein>
    <submittedName>
        <fullName evidence="2">Uncharacterized protein</fullName>
    </submittedName>
</protein>
<accession>A0ABQ6JLB9</accession>
<dbReference type="Proteomes" id="UP001157017">
    <property type="component" value="Unassembled WGS sequence"/>
</dbReference>
<gene>
    <name evidence="2" type="ORF">GCM10025868_43170</name>
</gene>
<dbReference type="EMBL" id="BSUZ01000001">
    <property type="protein sequence ID" value="GMA89067.1"/>
    <property type="molecule type" value="Genomic_DNA"/>
</dbReference>
<organism evidence="2 3">
    <name type="scientific">Angustibacter aerolatus</name>
    <dbReference type="NCBI Taxonomy" id="1162965"/>
    <lineage>
        <taxon>Bacteria</taxon>
        <taxon>Bacillati</taxon>
        <taxon>Actinomycetota</taxon>
        <taxon>Actinomycetes</taxon>
        <taxon>Kineosporiales</taxon>
        <taxon>Kineosporiaceae</taxon>
    </lineage>
</organism>
<name>A0ABQ6JLB9_9ACTN</name>
<sequence>MSLASTRLDAAQRLAGGGQARQRDVRQLGQREPAATERGRVAGAEHGQRAGPAVVAAEAARGDDDATRAGGHGGAQQLPTPALEAVVG</sequence>
<evidence type="ECO:0000313" key="3">
    <source>
        <dbReference type="Proteomes" id="UP001157017"/>
    </source>
</evidence>
<evidence type="ECO:0000256" key="1">
    <source>
        <dbReference type="SAM" id="MobiDB-lite"/>
    </source>
</evidence>
<evidence type="ECO:0000313" key="2">
    <source>
        <dbReference type="EMBL" id="GMA89067.1"/>
    </source>
</evidence>
<reference evidence="3" key="1">
    <citation type="journal article" date="2019" name="Int. J. Syst. Evol. Microbiol.">
        <title>The Global Catalogue of Microorganisms (GCM) 10K type strain sequencing project: providing services to taxonomists for standard genome sequencing and annotation.</title>
        <authorList>
            <consortium name="The Broad Institute Genomics Platform"/>
            <consortium name="The Broad Institute Genome Sequencing Center for Infectious Disease"/>
            <person name="Wu L."/>
            <person name="Ma J."/>
        </authorList>
    </citation>
    <scope>NUCLEOTIDE SEQUENCE [LARGE SCALE GENOMIC DNA]</scope>
    <source>
        <strain evidence="3">NBRC 108730</strain>
    </source>
</reference>
<comment type="caution">
    <text evidence="2">The sequence shown here is derived from an EMBL/GenBank/DDBJ whole genome shotgun (WGS) entry which is preliminary data.</text>
</comment>
<feature type="region of interest" description="Disordered" evidence="1">
    <location>
        <begin position="1"/>
        <end position="88"/>
    </location>
</feature>
<keyword evidence="3" id="KW-1185">Reference proteome</keyword>
<feature type="compositionally biased region" description="Low complexity" evidence="1">
    <location>
        <begin position="49"/>
        <end position="59"/>
    </location>
</feature>
<proteinExistence type="predicted"/>